<dbReference type="EMBL" id="JAHXZJ010000002">
    <property type="protein sequence ID" value="KAH0563564.1"/>
    <property type="molecule type" value="Genomic_DNA"/>
</dbReference>
<accession>A0AAV7IZB5</accession>
<feature type="non-terminal residue" evidence="1">
    <location>
        <position position="1"/>
    </location>
</feature>
<name>A0AAV7IZB5_COTGL</name>
<dbReference type="Proteomes" id="UP000826195">
    <property type="component" value="Unassembled WGS sequence"/>
</dbReference>
<keyword evidence="2" id="KW-1185">Reference proteome</keyword>
<organism evidence="1 2">
    <name type="scientific">Cotesia glomerata</name>
    <name type="common">Lepidopteran parasitic wasp</name>
    <name type="synonym">Apanteles glomeratus</name>
    <dbReference type="NCBI Taxonomy" id="32391"/>
    <lineage>
        <taxon>Eukaryota</taxon>
        <taxon>Metazoa</taxon>
        <taxon>Ecdysozoa</taxon>
        <taxon>Arthropoda</taxon>
        <taxon>Hexapoda</taxon>
        <taxon>Insecta</taxon>
        <taxon>Pterygota</taxon>
        <taxon>Neoptera</taxon>
        <taxon>Endopterygota</taxon>
        <taxon>Hymenoptera</taxon>
        <taxon>Apocrita</taxon>
        <taxon>Ichneumonoidea</taxon>
        <taxon>Braconidae</taxon>
        <taxon>Microgastrinae</taxon>
        <taxon>Cotesia</taxon>
    </lineage>
</organism>
<protein>
    <submittedName>
        <fullName evidence="1">Uncharacterized protein</fullName>
    </submittedName>
</protein>
<dbReference type="AlphaFoldDB" id="A0AAV7IZB5"/>
<evidence type="ECO:0000313" key="1">
    <source>
        <dbReference type="EMBL" id="KAH0563564.1"/>
    </source>
</evidence>
<reference evidence="1 2" key="1">
    <citation type="journal article" date="2021" name="J. Hered.">
        <title>A chromosome-level genome assembly of the parasitoid wasp, Cotesia glomerata (Hymenoptera: Braconidae).</title>
        <authorList>
            <person name="Pinto B.J."/>
            <person name="Weis J.J."/>
            <person name="Gamble T."/>
            <person name="Ode P.J."/>
            <person name="Paul R."/>
            <person name="Zaspel J.M."/>
        </authorList>
    </citation>
    <scope>NUCLEOTIDE SEQUENCE [LARGE SCALE GENOMIC DNA]</scope>
    <source>
        <strain evidence="1">CgM1</strain>
    </source>
</reference>
<evidence type="ECO:0000313" key="2">
    <source>
        <dbReference type="Proteomes" id="UP000826195"/>
    </source>
</evidence>
<comment type="caution">
    <text evidence="1">The sequence shown here is derived from an EMBL/GenBank/DDBJ whole genome shotgun (WGS) entry which is preliminary data.</text>
</comment>
<proteinExistence type="predicted"/>
<sequence length="138" mass="15813">LGKCITRLPTENEREILMNAGYGPANIRCFNRMTLNGIKYECKNNNYKFCNSIGYYNGMFGIVIAIIDFSCDNETIGGVIIQQLRKVKYAFETQHICEVVESNNMFFIRESALMKPALRIVGSEKIYTVKQANCWETD</sequence>
<gene>
    <name evidence="1" type="ORF">KQX54_002178</name>
</gene>